<dbReference type="RefSeq" id="WP_114375340.1">
    <property type="nucleotide sequence ID" value="NZ_CP031092.1"/>
</dbReference>
<dbReference type="CDD" id="cd03024">
    <property type="entry name" value="DsbA_FrnE"/>
    <property type="match status" value="1"/>
</dbReference>
<proteinExistence type="predicted"/>
<evidence type="ECO:0000259" key="1">
    <source>
        <dbReference type="Pfam" id="PF01323"/>
    </source>
</evidence>
<sequence>MNVEIWSDIACPFCYIGKRKFEDGLQQFSRRDDVNVTFKSFQLDPNAEIEQSQTNAEMLAGKYGMSVEKAKEMTQQVEDQAKEVGLDYKLESSVLTNTKDAHRLTHFAKEEGKMEEMVERLLRAYFTEGKHVGDHDTLVSLAEEVGLVGGAVRSMLDSDRYEDIVREEMQEGADIGVQGVPFFVFNRKYAVSGAQPASAFLEVLEKVQEEENENKINIVSQGDSCTDESC</sequence>
<dbReference type="GO" id="GO:0016491">
    <property type="term" value="F:oxidoreductase activity"/>
    <property type="evidence" value="ECO:0007669"/>
    <property type="project" value="InterPro"/>
</dbReference>
<dbReference type="Pfam" id="PF01323">
    <property type="entry name" value="DSBA"/>
    <property type="match status" value="1"/>
</dbReference>
<accession>A0A345C2P8</accession>
<keyword evidence="3" id="KW-1185">Reference proteome</keyword>
<name>A0A345C2P8_9BACI</name>
<dbReference type="OrthoDB" id="9799122at2"/>
<protein>
    <submittedName>
        <fullName evidence="2">DsbA family oxidoreductase</fullName>
    </submittedName>
</protein>
<dbReference type="InterPro" id="IPR001853">
    <property type="entry name" value="DSBA-like_thioredoxin_dom"/>
</dbReference>
<dbReference type="AlphaFoldDB" id="A0A345C2P8"/>
<evidence type="ECO:0000313" key="3">
    <source>
        <dbReference type="Proteomes" id="UP000252100"/>
    </source>
</evidence>
<gene>
    <name evidence="2" type="ORF">DT065_16800</name>
</gene>
<dbReference type="Gene3D" id="3.40.30.10">
    <property type="entry name" value="Glutaredoxin"/>
    <property type="match status" value="1"/>
</dbReference>
<feature type="domain" description="DSBA-like thioredoxin" evidence="1">
    <location>
        <begin position="3"/>
        <end position="204"/>
    </location>
</feature>
<dbReference type="EMBL" id="CP031092">
    <property type="protein sequence ID" value="AXF57479.1"/>
    <property type="molecule type" value="Genomic_DNA"/>
</dbReference>
<dbReference type="PANTHER" id="PTHR13887">
    <property type="entry name" value="GLUTATHIONE S-TRANSFERASE KAPPA"/>
    <property type="match status" value="1"/>
</dbReference>
<dbReference type="KEGG" id="rue:DT065_16800"/>
<dbReference type="SUPFAM" id="SSF52833">
    <property type="entry name" value="Thioredoxin-like"/>
    <property type="match status" value="1"/>
</dbReference>
<dbReference type="PANTHER" id="PTHR13887:SF41">
    <property type="entry name" value="THIOREDOXIN SUPERFAMILY PROTEIN"/>
    <property type="match status" value="1"/>
</dbReference>
<reference evidence="2 3" key="1">
    <citation type="journal article" date="2018" name="J. Microbiol.">
        <title>Salicibibacter kimchii gen. nov., sp. nov., a moderately halophilic and alkalitolerant bacterium in the family Bacillaceae, isolated from kimchi.</title>
        <authorList>
            <person name="Jang J.Y."/>
            <person name="Oh Y.J."/>
            <person name="Lim S.K."/>
            <person name="Park H.K."/>
            <person name="Lee C."/>
            <person name="Kim J.Y."/>
            <person name="Lee M.A."/>
            <person name="Choi H.J."/>
        </authorList>
    </citation>
    <scope>NUCLEOTIDE SEQUENCE [LARGE SCALE GENOMIC DNA]</scope>
    <source>
        <strain evidence="2 3">NKC1-1</strain>
    </source>
</reference>
<organism evidence="2 3">
    <name type="scientific">Salicibibacter kimchii</name>
    <dbReference type="NCBI Taxonomy" id="2099786"/>
    <lineage>
        <taxon>Bacteria</taxon>
        <taxon>Bacillati</taxon>
        <taxon>Bacillota</taxon>
        <taxon>Bacilli</taxon>
        <taxon>Bacillales</taxon>
        <taxon>Bacillaceae</taxon>
        <taxon>Salicibibacter</taxon>
    </lineage>
</organism>
<dbReference type="InterPro" id="IPR036249">
    <property type="entry name" value="Thioredoxin-like_sf"/>
</dbReference>
<evidence type="ECO:0000313" key="2">
    <source>
        <dbReference type="EMBL" id="AXF57479.1"/>
    </source>
</evidence>
<dbReference type="Proteomes" id="UP000252100">
    <property type="component" value="Chromosome"/>
</dbReference>